<reference evidence="1 2" key="1">
    <citation type="journal article" date="2019" name="Emerg. Microbes Infect.">
        <title>Comprehensive subspecies identification of 175 nontuberculous mycobacteria species based on 7547 genomic profiles.</title>
        <authorList>
            <person name="Matsumoto Y."/>
            <person name="Kinjo T."/>
            <person name="Motooka D."/>
            <person name="Nabeya D."/>
            <person name="Jung N."/>
            <person name="Uechi K."/>
            <person name="Horii T."/>
            <person name="Iida T."/>
            <person name="Fujita J."/>
            <person name="Nakamura S."/>
        </authorList>
    </citation>
    <scope>NUCLEOTIDE SEQUENCE [LARGE SCALE GENOMIC DNA]</scope>
    <source>
        <strain evidence="1 2">JCM 17322</strain>
    </source>
</reference>
<dbReference type="Proteomes" id="UP000465361">
    <property type="component" value="Unassembled WGS sequence"/>
</dbReference>
<keyword evidence="2" id="KW-1185">Reference proteome</keyword>
<evidence type="ECO:0000313" key="2">
    <source>
        <dbReference type="Proteomes" id="UP000465361"/>
    </source>
</evidence>
<proteinExistence type="predicted"/>
<sequence length="144" mass="15107">MTVTATLYGGFMESLANKQINLYNDTFHVMLLGSGYTPSDAHRYQSDISAQEITGTGYTAGGQALSGVGASYASNTLTFTANNISWGPDSTISAQYAAIVDVTPGAAASNPLIGYVNYGELVSDTNGTFEIDWNAAGIFQITHS</sequence>
<gene>
    <name evidence="1" type="ORF">MBOT_17920</name>
</gene>
<accession>A0A7I9XXF5</accession>
<organism evidence="1 2">
    <name type="scientific">Mycobacterium botniense</name>
    <dbReference type="NCBI Taxonomy" id="84962"/>
    <lineage>
        <taxon>Bacteria</taxon>
        <taxon>Bacillati</taxon>
        <taxon>Actinomycetota</taxon>
        <taxon>Actinomycetes</taxon>
        <taxon>Mycobacteriales</taxon>
        <taxon>Mycobacteriaceae</taxon>
        <taxon>Mycobacterium</taxon>
    </lineage>
</organism>
<comment type="caution">
    <text evidence="1">The sequence shown here is derived from an EMBL/GenBank/DDBJ whole genome shotgun (WGS) entry which is preliminary data.</text>
</comment>
<protein>
    <submittedName>
        <fullName evidence="1">Uncharacterized protein</fullName>
    </submittedName>
</protein>
<evidence type="ECO:0000313" key="1">
    <source>
        <dbReference type="EMBL" id="GFG74427.1"/>
    </source>
</evidence>
<dbReference type="AlphaFoldDB" id="A0A7I9XXF5"/>
<dbReference type="EMBL" id="BLKW01000002">
    <property type="protein sequence ID" value="GFG74427.1"/>
    <property type="molecule type" value="Genomic_DNA"/>
</dbReference>
<name>A0A7I9XXF5_9MYCO</name>